<evidence type="ECO:0000313" key="11">
    <source>
        <dbReference type="EMBL" id="AGB40387.1"/>
    </source>
</evidence>
<dbReference type="InterPro" id="IPR011060">
    <property type="entry name" value="RibuloseP-bd_barrel"/>
</dbReference>
<evidence type="ECO:0000256" key="2">
    <source>
        <dbReference type="ARBA" id="ARBA00004696"/>
    </source>
</evidence>
<evidence type="ECO:0000256" key="8">
    <source>
        <dbReference type="ARBA" id="ARBA00023239"/>
    </source>
</evidence>
<dbReference type="HAMAP" id="MF_00134_B">
    <property type="entry name" value="IGPS_B"/>
    <property type="match status" value="1"/>
</dbReference>
<dbReference type="FunFam" id="3.20.20.70:FF:000024">
    <property type="entry name" value="Indole-3-glycerol phosphate synthase"/>
    <property type="match status" value="1"/>
</dbReference>
<keyword evidence="8 9" id="KW-0456">Lyase</keyword>
<dbReference type="CDD" id="cd00331">
    <property type="entry name" value="IGPS"/>
    <property type="match status" value="1"/>
</dbReference>
<gene>
    <name evidence="9" type="primary">trpC</name>
    <name evidence="11" type="ordered locus">Halha_0392</name>
</gene>
<organism evidence="11 12">
    <name type="scientific">Halobacteroides halobius (strain ATCC 35273 / DSM 5150 / MD-1)</name>
    <dbReference type="NCBI Taxonomy" id="748449"/>
    <lineage>
        <taxon>Bacteria</taxon>
        <taxon>Bacillati</taxon>
        <taxon>Bacillota</taxon>
        <taxon>Clostridia</taxon>
        <taxon>Halanaerobiales</taxon>
        <taxon>Halobacteroidaceae</taxon>
        <taxon>Halobacteroides</taxon>
    </lineage>
</organism>
<dbReference type="HOGENOM" id="CLU_034247_2_0_9"/>
<evidence type="ECO:0000256" key="3">
    <source>
        <dbReference type="ARBA" id="ARBA00008737"/>
    </source>
</evidence>
<dbReference type="RefSeq" id="WP_015326113.1">
    <property type="nucleotide sequence ID" value="NC_019978.1"/>
</dbReference>
<keyword evidence="4 9" id="KW-0028">Amino-acid biosynthesis</keyword>
<keyword evidence="6 9" id="KW-0822">Tryptophan biosynthesis</keyword>
<dbReference type="InterPro" id="IPR045186">
    <property type="entry name" value="Indole-3-glycerol_P_synth"/>
</dbReference>
<evidence type="ECO:0000256" key="9">
    <source>
        <dbReference type="HAMAP-Rule" id="MF_00134"/>
    </source>
</evidence>
<dbReference type="InterPro" id="IPR013785">
    <property type="entry name" value="Aldolase_TIM"/>
</dbReference>
<dbReference type="STRING" id="748449.Halha_0392"/>
<dbReference type="PANTHER" id="PTHR22854:SF2">
    <property type="entry name" value="INDOLE-3-GLYCEROL-PHOSPHATE SYNTHASE"/>
    <property type="match status" value="1"/>
</dbReference>
<dbReference type="PATRIC" id="fig|748449.3.peg.364"/>
<proteinExistence type="inferred from homology"/>
<dbReference type="KEGG" id="hhl:Halha_0392"/>
<dbReference type="OrthoDB" id="9804217at2"/>
<dbReference type="SUPFAM" id="SSF51366">
    <property type="entry name" value="Ribulose-phoshate binding barrel"/>
    <property type="match status" value="1"/>
</dbReference>
<comment type="catalytic activity">
    <reaction evidence="1 9">
        <text>1-(2-carboxyphenylamino)-1-deoxy-D-ribulose 5-phosphate + H(+) = (1S,2R)-1-C-(indol-3-yl)glycerol 3-phosphate + CO2 + H2O</text>
        <dbReference type="Rhea" id="RHEA:23476"/>
        <dbReference type="ChEBI" id="CHEBI:15377"/>
        <dbReference type="ChEBI" id="CHEBI:15378"/>
        <dbReference type="ChEBI" id="CHEBI:16526"/>
        <dbReference type="ChEBI" id="CHEBI:58613"/>
        <dbReference type="ChEBI" id="CHEBI:58866"/>
        <dbReference type="EC" id="4.1.1.48"/>
    </reaction>
</comment>
<evidence type="ECO:0000256" key="5">
    <source>
        <dbReference type="ARBA" id="ARBA00022793"/>
    </source>
</evidence>
<dbReference type="Pfam" id="PF00218">
    <property type="entry name" value="IGPS"/>
    <property type="match status" value="1"/>
</dbReference>
<keyword evidence="5 9" id="KW-0210">Decarboxylase</keyword>
<comment type="similarity">
    <text evidence="3 9">Belongs to the TrpC family.</text>
</comment>
<evidence type="ECO:0000313" key="12">
    <source>
        <dbReference type="Proteomes" id="UP000010880"/>
    </source>
</evidence>
<sequence length="256" mass="28870">MILDRIVKHKKEEVKEEKSKESLKELKLRINDLPGTRDFKAALKKPGVSLIAEVKKASPSKGVIKAEFNPEEIVKEYQTAGARAVSVLTDQKFFQGQLDYLRLVKEKVKLPILRKDFIIDPYQIYQARAYRADAILLIAAILTTQQLRDYLILANKLDLDVLLEVHNREELYQALEVDADLIGINNRNLKVFEVDLATTLGLQRLVPNDKVIISESGIKTKSDINLLAKHNIDGVLVGESLMKSDDISAKVKELIG</sequence>
<dbReference type="InterPro" id="IPR013798">
    <property type="entry name" value="Indole-3-glycerol_P_synth_dom"/>
</dbReference>
<protein>
    <recommendedName>
        <fullName evidence="9">Indole-3-glycerol phosphate synthase</fullName>
        <shortName evidence="9">IGPS</shortName>
        <ecNumber evidence="9">4.1.1.48</ecNumber>
    </recommendedName>
</protein>
<evidence type="ECO:0000256" key="7">
    <source>
        <dbReference type="ARBA" id="ARBA00023141"/>
    </source>
</evidence>
<evidence type="ECO:0000256" key="6">
    <source>
        <dbReference type="ARBA" id="ARBA00022822"/>
    </source>
</evidence>
<dbReference type="NCBIfam" id="NF001373">
    <property type="entry name" value="PRK00278.1-6"/>
    <property type="match status" value="1"/>
</dbReference>
<dbReference type="PROSITE" id="PS00614">
    <property type="entry name" value="IGPS"/>
    <property type="match status" value="1"/>
</dbReference>
<dbReference type="Gene3D" id="3.20.20.70">
    <property type="entry name" value="Aldolase class I"/>
    <property type="match status" value="1"/>
</dbReference>
<feature type="domain" description="Indole-3-glycerol phosphate synthase" evidence="10">
    <location>
        <begin position="3"/>
        <end position="254"/>
    </location>
</feature>
<evidence type="ECO:0000256" key="1">
    <source>
        <dbReference type="ARBA" id="ARBA00001633"/>
    </source>
</evidence>
<dbReference type="GO" id="GO:0004425">
    <property type="term" value="F:indole-3-glycerol-phosphate synthase activity"/>
    <property type="evidence" value="ECO:0007669"/>
    <property type="project" value="UniProtKB-UniRule"/>
</dbReference>
<dbReference type="Proteomes" id="UP000010880">
    <property type="component" value="Chromosome"/>
</dbReference>
<comment type="pathway">
    <text evidence="2 9">Amino-acid biosynthesis; L-tryptophan biosynthesis; L-tryptophan from chorismate: step 4/5.</text>
</comment>
<accession>L0K552</accession>
<evidence type="ECO:0000256" key="4">
    <source>
        <dbReference type="ARBA" id="ARBA00022605"/>
    </source>
</evidence>
<dbReference type="PANTHER" id="PTHR22854">
    <property type="entry name" value="TRYPTOPHAN BIOSYNTHESIS PROTEIN"/>
    <property type="match status" value="1"/>
</dbReference>
<reference evidence="12" key="1">
    <citation type="submission" date="2012-02" db="EMBL/GenBank/DDBJ databases">
        <title>The complete genome of Halobacteroides halobius DSM 5150.</title>
        <authorList>
            <person name="Lucas S."/>
            <person name="Copeland A."/>
            <person name="Lapidus A."/>
            <person name="Glavina del Rio T."/>
            <person name="Dalin E."/>
            <person name="Tice H."/>
            <person name="Bruce D."/>
            <person name="Goodwin L."/>
            <person name="Pitluck S."/>
            <person name="Peters L."/>
            <person name="Mikhailova N."/>
            <person name="Gu W."/>
            <person name="Kyrpides N."/>
            <person name="Mavromatis K."/>
            <person name="Ivanova N."/>
            <person name="Brettin T."/>
            <person name="Detter J.C."/>
            <person name="Han C."/>
            <person name="Larimer F."/>
            <person name="Land M."/>
            <person name="Hauser L."/>
            <person name="Markowitz V."/>
            <person name="Cheng J.-F."/>
            <person name="Hugenholtz P."/>
            <person name="Woyke T."/>
            <person name="Wu D."/>
            <person name="Tindall B."/>
            <person name="Pomrenke H."/>
            <person name="Brambilla E."/>
            <person name="Klenk H.-P."/>
            <person name="Eisen J.A."/>
        </authorList>
    </citation>
    <scope>NUCLEOTIDE SEQUENCE [LARGE SCALE GENOMIC DNA]</scope>
    <source>
        <strain evidence="12">ATCC 35273 / DSM 5150 / MD-1</strain>
    </source>
</reference>
<dbReference type="AlphaFoldDB" id="L0K552"/>
<dbReference type="GO" id="GO:0000162">
    <property type="term" value="P:L-tryptophan biosynthetic process"/>
    <property type="evidence" value="ECO:0007669"/>
    <property type="project" value="UniProtKB-UniRule"/>
</dbReference>
<dbReference type="NCBIfam" id="NF001377">
    <property type="entry name" value="PRK00278.2-4"/>
    <property type="match status" value="1"/>
</dbReference>
<keyword evidence="12" id="KW-1185">Reference proteome</keyword>
<dbReference type="EMBL" id="CP003359">
    <property type="protein sequence ID" value="AGB40387.1"/>
    <property type="molecule type" value="Genomic_DNA"/>
</dbReference>
<dbReference type="InterPro" id="IPR001468">
    <property type="entry name" value="Indole-3-GlycerolPSynthase_CS"/>
</dbReference>
<name>L0K552_HALHC</name>
<evidence type="ECO:0000259" key="10">
    <source>
        <dbReference type="Pfam" id="PF00218"/>
    </source>
</evidence>
<keyword evidence="7 9" id="KW-0057">Aromatic amino acid biosynthesis</keyword>
<dbReference type="EC" id="4.1.1.48" evidence="9"/>
<dbReference type="eggNOG" id="COG0134">
    <property type="taxonomic scope" value="Bacteria"/>
</dbReference>
<dbReference type="GO" id="GO:0004640">
    <property type="term" value="F:phosphoribosylanthranilate isomerase activity"/>
    <property type="evidence" value="ECO:0007669"/>
    <property type="project" value="TreeGrafter"/>
</dbReference>
<dbReference type="UniPathway" id="UPA00035">
    <property type="reaction ID" value="UER00043"/>
</dbReference>